<protein>
    <submittedName>
        <fullName evidence="1">Copper resistance protein NlpE</fullName>
    </submittedName>
</protein>
<evidence type="ECO:0000313" key="1">
    <source>
        <dbReference type="EMBL" id="MBZ9777868.1"/>
    </source>
</evidence>
<sequence length="149" mass="17068">MILRPYFVILISLALTSCNKRTEANVNSETYVPSQSFKEEHTSKNSLDWQGTYQGILPCADCEGIQTKILINSDNTYIKFITYLGKDEKEVQSQGNFSWNASGSEITLESEDKPNTYKVMENALMVLDMEDHMIRGQLEDHYKLNKDLD</sequence>
<keyword evidence="2" id="KW-1185">Reference proteome</keyword>
<accession>A0ABS7XFX1</accession>
<proteinExistence type="predicted"/>
<comment type="caution">
    <text evidence="1">The sequence shown here is derived from an EMBL/GenBank/DDBJ whole genome shotgun (WGS) entry which is preliminary data.</text>
</comment>
<evidence type="ECO:0000313" key="2">
    <source>
        <dbReference type="Proteomes" id="UP001199314"/>
    </source>
</evidence>
<name>A0ABS7XFX1_9FLAO</name>
<dbReference type="PROSITE" id="PS51257">
    <property type="entry name" value="PROKAR_LIPOPROTEIN"/>
    <property type="match status" value="1"/>
</dbReference>
<gene>
    <name evidence="1" type="ORF">LB452_02935</name>
</gene>
<dbReference type="Gene3D" id="2.40.128.640">
    <property type="match status" value="1"/>
</dbReference>
<dbReference type="EMBL" id="JAIQZE010000002">
    <property type="protein sequence ID" value="MBZ9777868.1"/>
    <property type="molecule type" value="Genomic_DNA"/>
</dbReference>
<dbReference type="InterPro" id="IPR007298">
    <property type="entry name" value="Cu-R_lipoprotein_NlpE"/>
</dbReference>
<reference evidence="2" key="1">
    <citation type="submission" date="2023-07" db="EMBL/GenBank/DDBJ databases">
        <title>Novel species isolated from saline lakes on Tibetan Plateau.</title>
        <authorList>
            <person name="Lu H."/>
        </authorList>
    </citation>
    <scope>NUCLEOTIDE SEQUENCE [LARGE SCALE GENOMIC DNA]</scope>
    <source>
        <strain evidence="2">CAK8W</strain>
    </source>
</reference>
<dbReference type="RefSeq" id="WP_224460229.1">
    <property type="nucleotide sequence ID" value="NZ_JAIQZE010000002.1"/>
</dbReference>
<dbReference type="Pfam" id="PF04170">
    <property type="entry name" value="NlpE"/>
    <property type="match status" value="1"/>
</dbReference>
<organism evidence="1 2">
    <name type="scientific">Psychroflexus longus</name>
    <dbReference type="NCBI Taxonomy" id="2873596"/>
    <lineage>
        <taxon>Bacteria</taxon>
        <taxon>Pseudomonadati</taxon>
        <taxon>Bacteroidota</taxon>
        <taxon>Flavobacteriia</taxon>
        <taxon>Flavobacteriales</taxon>
        <taxon>Flavobacteriaceae</taxon>
        <taxon>Psychroflexus</taxon>
    </lineage>
</organism>
<dbReference type="Proteomes" id="UP001199314">
    <property type="component" value="Unassembled WGS sequence"/>
</dbReference>